<comment type="caution">
    <text evidence="2">The sequence shown here is derived from an EMBL/GenBank/DDBJ whole genome shotgun (WGS) entry which is preliminary data.</text>
</comment>
<dbReference type="EMBL" id="MCGI01000002">
    <property type="protein sequence ID" value="ODM12134.1"/>
    <property type="molecule type" value="Genomic_DNA"/>
</dbReference>
<evidence type="ECO:0008006" key="4">
    <source>
        <dbReference type="Google" id="ProtNLM"/>
    </source>
</evidence>
<dbReference type="AlphaFoldDB" id="A0A1E3AU08"/>
<dbReference type="GeneID" id="93304539"/>
<reference evidence="2 3" key="1">
    <citation type="submission" date="2016-07" db="EMBL/GenBank/DDBJ databases">
        <title>Characterization of isolates of Eisenbergiella tayi derived from blood cultures, using whole genome sequencing.</title>
        <authorList>
            <person name="Burdz T."/>
            <person name="Wiebe D."/>
            <person name="Huynh C."/>
            <person name="Bernard K."/>
        </authorList>
    </citation>
    <scope>NUCLEOTIDE SEQUENCE [LARGE SCALE GENOMIC DNA]</scope>
    <source>
        <strain evidence="2 3">NML 120489</strain>
    </source>
</reference>
<proteinExistence type="predicted"/>
<dbReference type="Pfam" id="PF13238">
    <property type="entry name" value="AAA_18"/>
    <property type="match status" value="1"/>
</dbReference>
<dbReference type="InterPro" id="IPR027417">
    <property type="entry name" value="P-loop_NTPase"/>
</dbReference>
<protein>
    <recommendedName>
        <fullName evidence="4">AAA family ATPase</fullName>
    </recommendedName>
</protein>
<name>A0A1E3AU08_9FIRM</name>
<evidence type="ECO:0000313" key="2">
    <source>
        <dbReference type="EMBL" id="ODM12134.1"/>
    </source>
</evidence>
<organism evidence="2 3">
    <name type="scientific">Eisenbergiella tayi</name>
    <dbReference type="NCBI Taxonomy" id="1432052"/>
    <lineage>
        <taxon>Bacteria</taxon>
        <taxon>Bacillati</taxon>
        <taxon>Bacillota</taxon>
        <taxon>Clostridia</taxon>
        <taxon>Lachnospirales</taxon>
        <taxon>Lachnospiraceae</taxon>
        <taxon>Eisenbergiella</taxon>
    </lineage>
</organism>
<feature type="region of interest" description="Disordered" evidence="1">
    <location>
        <begin position="174"/>
        <end position="194"/>
    </location>
</feature>
<gene>
    <name evidence="2" type="ORF">BEH84_02749</name>
</gene>
<dbReference type="Gene3D" id="3.40.50.300">
    <property type="entry name" value="P-loop containing nucleotide triphosphate hydrolases"/>
    <property type="match status" value="1"/>
</dbReference>
<accession>A0A1E3AU08</accession>
<evidence type="ECO:0000256" key="1">
    <source>
        <dbReference type="SAM" id="MobiDB-lite"/>
    </source>
</evidence>
<dbReference type="Proteomes" id="UP000095003">
    <property type="component" value="Unassembled WGS sequence"/>
</dbReference>
<sequence>MKRLILLCGANGIGKSTASAELMKRLPHSSYIDSDYCRMTNPPIFNEELIRLNYKNILAMMENSFACGEIQNVIFPFGFHGHRKQLFDALLEELRQKGISFELVPVLLYCGEEENVRRARADGRDEERIRRGIRNSRAVYENVDFPRIDVTDMTAEETAEEILKIIGTGNEEETGNAVMGSMGENRGYKGLLPE</sequence>
<dbReference type="SUPFAM" id="SSF52540">
    <property type="entry name" value="P-loop containing nucleoside triphosphate hydrolases"/>
    <property type="match status" value="1"/>
</dbReference>
<evidence type="ECO:0000313" key="3">
    <source>
        <dbReference type="Proteomes" id="UP000095003"/>
    </source>
</evidence>
<dbReference type="RefSeq" id="WP_169897318.1">
    <property type="nucleotide sequence ID" value="NZ_DBFYTC010000222.1"/>
</dbReference>